<dbReference type="AlphaFoldDB" id="A0A834TRK6"/>
<accession>A0A834TRK6</accession>
<dbReference type="Proteomes" id="UP000634136">
    <property type="component" value="Unassembled WGS sequence"/>
</dbReference>
<reference evidence="1" key="1">
    <citation type="submission" date="2020-09" db="EMBL/GenBank/DDBJ databases">
        <title>Genome-Enabled Discovery of Anthraquinone Biosynthesis in Senna tora.</title>
        <authorList>
            <person name="Kang S.-H."/>
            <person name="Pandey R.P."/>
            <person name="Lee C.-M."/>
            <person name="Sim J.-S."/>
            <person name="Jeong J.-T."/>
            <person name="Choi B.-S."/>
            <person name="Jung M."/>
            <person name="Ginzburg D."/>
            <person name="Zhao K."/>
            <person name="Won S.Y."/>
            <person name="Oh T.-J."/>
            <person name="Yu Y."/>
            <person name="Kim N.-H."/>
            <person name="Lee O.R."/>
            <person name="Lee T.-H."/>
            <person name="Bashyal P."/>
            <person name="Kim T.-S."/>
            <person name="Lee W.-H."/>
            <person name="Kawkins C."/>
            <person name="Kim C.-K."/>
            <person name="Kim J.S."/>
            <person name="Ahn B.O."/>
            <person name="Rhee S.Y."/>
            <person name="Sohng J.K."/>
        </authorList>
    </citation>
    <scope>NUCLEOTIDE SEQUENCE</scope>
    <source>
        <tissue evidence="1">Leaf</tissue>
    </source>
</reference>
<proteinExistence type="predicted"/>
<sequence length="55" mass="5949">MTRMVEIILVITNRLILVTIDSHELFFGLSPVGLGLPSTAVEGLPCIEGFGSDFE</sequence>
<organism evidence="1 2">
    <name type="scientific">Senna tora</name>
    <dbReference type="NCBI Taxonomy" id="362788"/>
    <lineage>
        <taxon>Eukaryota</taxon>
        <taxon>Viridiplantae</taxon>
        <taxon>Streptophyta</taxon>
        <taxon>Embryophyta</taxon>
        <taxon>Tracheophyta</taxon>
        <taxon>Spermatophyta</taxon>
        <taxon>Magnoliopsida</taxon>
        <taxon>eudicotyledons</taxon>
        <taxon>Gunneridae</taxon>
        <taxon>Pentapetalae</taxon>
        <taxon>rosids</taxon>
        <taxon>fabids</taxon>
        <taxon>Fabales</taxon>
        <taxon>Fabaceae</taxon>
        <taxon>Caesalpinioideae</taxon>
        <taxon>Cassia clade</taxon>
        <taxon>Senna</taxon>
    </lineage>
</organism>
<name>A0A834TRK6_9FABA</name>
<protein>
    <submittedName>
        <fullName evidence="1">Uncharacterized protein</fullName>
    </submittedName>
</protein>
<evidence type="ECO:0000313" key="1">
    <source>
        <dbReference type="EMBL" id="KAF7827048.1"/>
    </source>
</evidence>
<evidence type="ECO:0000313" key="2">
    <source>
        <dbReference type="Proteomes" id="UP000634136"/>
    </source>
</evidence>
<comment type="caution">
    <text evidence="1">The sequence shown here is derived from an EMBL/GenBank/DDBJ whole genome shotgun (WGS) entry which is preliminary data.</text>
</comment>
<dbReference type="EMBL" id="JAAIUW010000006">
    <property type="protein sequence ID" value="KAF7827048.1"/>
    <property type="molecule type" value="Genomic_DNA"/>
</dbReference>
<gene>
    <name evidence="1" type="ORF">G2W53_018212</name>
</gene>
<keyword evidence="2" id="KW-1185">Reference proteome</keyword>